<feature type="signal peptide" evidence="1">
    <location>
        <begin position="1"/>
        <end position="20"/>
    </location>
</feature>
<sequence length="266" mass="29181">MRCSIPHSLLLLLVATLASANTEINNFAASERTDAPALRTRGWPTLRPHSTTRWALARAPLGTPLAAVCATPEPSTNDSNTMRCPHELWLALDIPDSGSGAYGRWTLRLSWEASTPTAFALDVLDPRAASALLLTPPEIGAPTTRRKYARIRAVDEGVRTPGRVWRPSLEGLLNFFATRSEAREGEDHPVEKNAEAGPEPVHIILTFEPLLLGVLPSSLVPFLPDRDGGARDADAPRGARCSRCRRACRGWWRRRGRSSRGTKKDE</sequence>
<name>A0A8H6XUH8_9AGAR</name>
<comment type="caution">
    <text evidence="2">The sequence shown here is derived from an EMBL/GenBank/DDBJ whole genome shotgun (WGS) entry which is preliminary data.</text>
</comment>
<proteinExistence type="predicted"/>
<protein>
    <submittedName>
        <fullName evidence="2">Uncharacterized protein</fullName>
    </submittedName>
</protein>
<accession>A0A8H6XUH8</accession>
<evidence type="ECO:0000313" key="2">
    <source>
        <dbReference type="EMBL" id="KAF7347432.1"/>
    </source>
</evidence>
<dbReference type="EMBL" id="JACAZI010000012">
    <property type="protein sequence ID" value="KAF7347432.1"/>
    <property type="molecule type" value="Genomic_DNA"/>
</dbReference>
<feature type="chain" id="PRO_5034537157" evidence="1">
    <location>
        <begin position="21"/>
        <end position="266"/>
    </location>
</feature>
<dbReference type="OrthoDB" id="3360032at2759"/>
<evidence type="ECO:0000313" key="3">
    <source>
        <dbReference type="Proteomes" id="UP000620124"/>
    </source>
</evidence>
<dbReference type="Proteomes" id="UP000620124">
    <property type="component" value="Unassembled WGS sequence"/>
</dbReference>
<gene>
    <name evidence="2" type="ORF">MVEN_01499100</name>
</gene>
<evidence type="ECO:0000256" key="1">
    <source>
        <dbReference type="SAM" id="SignalP"/>
    </source>
</evidence>
<organism evidence="2 3">
    <name type="scientific">Mycena venus</name>
    <dbReference type="NCBI Taxonomy" id="2733690"/>
    <lineage>
        <taxon>Eukaryota</taxon>
        <taxon>Fungi</taxon>
        <taxon>Dikarya</taxon>
        <taxon>Basidiomycota</taxon>
        <taxon>Agaricomycotina</taxon>
        <taxon>Agaricomycetes</taxon>
        <taxon>Agaricomycetidae</taxon>
        <taxon>Agaricales</taxon>
        <taxon>Marasmiineae</taxon>
        <taxon>Mycenaceae</taxon>
        <taxon>Mycena</taxon>
    </lineage>
</organism>
<keyword evidence="1" id="KW-0732">Signal</keyword>
<reference evidence="2" key="1">
    <citation type="submission" date="2020-05" db="EMBL/GenBank/DDBJ databases">
        <title>Mycena genomes resolve the evolution of fungal bioluminescence.</title>
        <authorList>
            <person name="Tsai I.J."/>
        </authorList>
    </citation>
    <scope>NUCLEOTIDE SEQUENCE</scope>
    <source>
        <strain evidence="2">CCC161011</strain>
    </source>
</reference>
<dbReference type="AlphaFoldDB" id="A0A8H6XUH8"/>
<keyword evidence="3" id="KW-1185">Reference proteome</keyword>